<gene>
    <name evidence="2" type="ORF">CEXT_267781</name>
</gene>
<evidence type="ECO:0000256" key="1">
    <source>
        <dbReference type="SAM" id="MobiDB-lite"/>
    </source>
</evidence>
<comment type="caution">
    <text evidence="2">The sequence shown here is derived from an EMBL/GenBank/DDBJ whole genome shotgun (WGS) entry which is preliminary data.</text>
</comment>
<evidence type="ECO:0000313" key="3">
    <source>
        <dbReference type="Proteomes" id="UP001054945"/>
    </source>
</evidence>
<accession>A0AAV4YDT5</accession>
<dbReference type="EMBL" id="BPLR01019099">
    <property type="protein sequence ID" value="GIZ04535.1"/>
    <property type="molecule type" value="Genomic_DNA"/>
</dbReference>
<proteinExistence type="predicted"/>
<name>A0AAV4YDT5_CAEEX</name>
<dbReference type="AlphaFoldDB" id="A0AAV4YDT5"/>
<sequence length="81" mass="9038">MNQLSQHPNAFSPMECSGMSNTNELPPHFSSAYQNFDESGHTLTNRASHYSEKSLEMPVLSIENANNPMIPTSRIISIQQT</sequence>
<protein>
    <submittedName>
        <fullName evidence="2">Uncharacterized protein</fullName>
    </submittedName>
</protein>
<dbReference type="Proteomes" id="UP001054945">
    <property type="component" value="Unassembled WGS sequence"/>
</dbReference>
<evidence type="ECO:0000313" key="2">
    <source>
        <dbReference type="EMBL" id="GIZ04535.1"/>
    </source>
</evidence>
<reference evidence="2 3" key="1">
    <citation type="submission" date="2021-06" db="EMBL/GenBank/DDBJ databases">
        <title>Caerostris extrusa draft genome.</title>
        <authorList>
            <person name="Kono N."/>
            <person name="Arakawa K."/>
        </authorList>
    </citation>
    <scope>NUCLEOTIDE SEQUENCE [LARGE SCALE GENOMIC DNA]</scope>
</reference>
<organism evidence="2 3">
    <name type="scientific">Caerostris extrusa</name>
    <name type="common">Bark spider</name>
    <name type="synonym">Caerostris bankana</name>
    <dbReference type="NCBI Taxonomy" id="172846"/>
    <lineage>
        <taxon>Eukaryota</taxon>
        <taxon>Metazoa</taxon>
        <taxon>Ecdysozoa</taxon>
        <taxon>Arthropoda</taxon>
        <taxon>Chelicerata</taxon>
        <taxon>Arachnida</taxon>
        <taxon>Araneae</taxon>
        <taxon>Araneomorphae</taxon>
        <taxon>Entelegynae</taxon>
        <taxon>Araneoidea</taxon>
        <taxon>Araneidae</taxon>
        <taxon>Caerostris</taxon>
    </lineage>
</organism>
<keyword evidence="3" id="KW-1185">Reference proteome</keyword>
<feature type="region of interest" description="Disordered" evidence="1">
    <location>
        <begin position="1"/>
        <end position="37"/>
    </location>
</feature>